<dbReference type="RefSeq" id="WP_161099904.1">
    <property type="nucleotide sequence ID" value="NZ_WWCW01000180.1"/>
</dbReference>
<dbReference type="PANTHER" id="PTHR38834:SF3">
    <property type="entry name" value="SOLUTE-BINDING PROTEIN FAMILY 3_N-TERMINAL DOMAIN-CONTAINING PROTEIN"/>
    <property type="match status" value="1"/>
</dbReference>
<gene>
    <name evidence="3" type="ORF">GTP91_29170</name>
</gene>
<organism evidence="3 4">
    <name type="scientific">Duganella vulcania</name>
    <dbReference type="NCBI Taxonomy" id="2692166"/>
    <lineage>
        <taxon>Bacteria</taxon>
        <taxon>Pseudomonadati</taxon>
        <taxon>Pseudomonadota</taxon>
        <taxon>Betaproteobacteria</taxon>
        <taxon>Burkholderiales</taxon>
        <taxon>Oxalobacteraceae</taxon>
        <taxon>Telluria group</taxon>
        <taxon>Duganella</taxon>
    </lineage>
</organism>
<feature type="signal peptide" evidence="1">
    <location>
        <begin position="1"/>
        <end position="21"/>
    </location>
</feature>
<evidence type="ECO:0000313" key="4">
    <source>
        <dbReference type="Proteomes" id="UP000470302"/>
    </source>
</evidence>
<feature type="chain" id="PRO_5032913354" evidence="1">
    <location>
        <begin position="22"/>
        <end position="249"/>
    </location>
</feature>
<evidence type="ECO:0000259" key="2">
    <source>
        <dbReference type="SMART" id="SM00062"/>
    </source>
</evidence>
<evidence type="ECO:0000313" key="3">
    <source>
        <dbReference type="EMBL" id="MYM91233.1"/>
    </source>
</evidence>
<reference evidence="3 4" key="1">
    <citation type="submission" date="2020-01" db="EMBL/GenBank/DDBJ databases">
        <title>Novel species isolated from a subtropical stream in China.</title>
        <authorList>
            <person name="Lu H."/>
        </authorList>
    </citation>
    <scope>NUCLEOTIDE SEQUENCE [LARGE SCALE GENOMIC DNA]</scope>
    <source>
        <strain evidence="3 4">FT82W</strain>
    </source>
</reference>
<dbReference type="InterPro" id="IPR001638">
    <property type="entry name" value="Solute-binding_3/MltF_N"/>
</dbReference>
<dbReference type="Gene3D" id="3.40.190.10">
    <property type="entry name" value="Periplasmic binding protein-like II"/>
    <property type="match status" value="2"/>
</dbReference>
<dbReference type="Proteomes" id="UP000470302">
    <property type="component" value="Unassembled WGS sequence"/>
</dbReference>
<dbReference type="SUPFAM" id="SSF53850">
    <property type="entry name" value="Periplasmic binding protein-like II"/>
    <property type="match status" value="1"/>
</dbReference>
<dbReference type="AlphaFoldDB" id="A0A845G986"/>
<comment type="caution">
    <text evidence="3">The sequence shown here is derived from an EMBL/GenBank/DDBJ whole genome shotgun (WGS) entry which is preliminary data.</text>
</comment>
<evidence type="ECO:0000256" key="1">
    <source>
        <dbReference type="SAM" id="SignalP"/>
    </source>
</evidence>
<protein>
    <submittedName>
        <fullName evidence="3">Transporter substrate-binding domain-containing protein</fullName>
    </submittedName>
</protein>
<dbReference type="PANTHER" id="PTHR38834">
    <property type="entry name" value="PERIPLASMIC SUBSTRATE BINDING PROTEIN FAMILY 3"/>
    <property type="match status" value="1"/>
</dbReference>
<keyword evidence="1" id="KW-0732">Signal</keyword>
<feature type="domain" description="Solute-binding protein family 3/N-terminal" evidence="2">
    <location>
        <begin position="24"/>
        <end position="249"/>
    </location>
</feature>
<name>A0A845G986_9BURK</name>
<sequence>MKMLRLLLWVGLMLASATAHATATVTCVTEENRPVNFGENGKVTGFSTEVVEAVLKEIDVRADIRIMPWARAYATALHKENVLIFSIMRTPERERLFKWVGVVSPPDSSYLYALRERHIKLDNLGDALRYKIATINGDAREQYLESKGFVKGRQLHGNAQPKTNYEKLKLGRVDLWAMSDLVAADIVRRDGGELSKTLVRALQLTELGSGGSYMAFGPQTDDALVDRFRKGLDAIKANGTFAALQKKWF</sequence>
<accession>A0A845G986</accession>
<dbReference type="EMBL" id="WWCW01000180">
    <property type="protein sequence ID" value="MYM91233.1"/>
    <property type="molecule type" value="Genomic_DNA"/>
</dbReference>
<proteinExistence type="predicted"/>
<dbReference type="SMART" id="SM00062">
    <property type="entry name" value="PBPb"/>
    <property type="match status" value="1"/>
</dbReference>
<dbReference type="Pfam" id="PF00497">
    <property type="entry name" value="SBP_bac_3"/>
    <property type="match status" value="1"/>
</dbReference>